<feature type="chain" id="PRO_5038058418" evidence="1">
    <location>
        <begin position="23"/>
        <end position="400"/>
    </location>
</feature>
<keyword evidence="1" id="KW-0732">Signal</keyword>
<evidence type="ECO:0000256" key="1">
    <source>
        <dbReference type="SAM" id="SignalP"/>
    </source>
</evidence>
<sequence>MIILRVTCFLLALAWINPVAQAQQVVDETYLFASAIEALAKKDTNTWVNEMIAWRYSFIGNYAKALQAYAKGGETASQESTPLPSDCQRLGAKAFIIEQSKKEQVLIINEAHHQPLHRVFTASLLPDLWAAGYRYLGLEALSDGRALMRRKKLLLEDGFYTVEPQFGHLIREALRLGFVLFSYEAENKNNIPREEKQADNIARFMRTHKRGKVLIHCGFSHIIEDKAPVWGKAMAGRLRTKTGINPFTINQVEFTERPDSAAESPLYRQLVGTEAAVFVRDGKPCKLTTDSSEIDLYLVHPRTQWARGRPLWAVHNSSEQYIDVQPHNKTKKYPCLVAAYRADESSQHVPVDVVELTSAADDRPLILPPGAYRLRIKTRRSTYTRPLMVTSSTKRSENHP</sequence>
<comment type="caution">
    <text evidence="2">The sequence shown here is derived from an EMBL/GenBank/DDBJ whole genome shotgun (WGS) entry which is preliminary data.</text>
</comment>
<name>A0A939GC07_9BACT</name>
<dbReference type="RefSeq" id="WP_207337581.1">
    <property type="nucleotide sequence ID" value="NZ_JAFMYU010000021.1"/>
</dbReference>
<dbReference type="AlphaFoldDB" id="A0A939GC07"/>
<dbReference type="EMBL" id="JAFMYU010000021">
    <property type="protein sequence ID" value="MBO0933618.1"/>
    <property type="molecule type" value="Genomic_DNA"/>
</dbReference>
<evidence type="ECO:0000313" key="2">
    <source>
        <dbReference type="EMBL" id="MBO0933618.1"/>
    </source>
</evidence>
<proteinExistence type="predicted"/>
<dbReference type="Proteomes" id="UP000664795">
    <property type="component" value="Unassembled WGS sequence"/>
</dbReference>
<reference evidence="2 3" key="1">
    <citation type="submission" date="2021-03" db="EMBL/GenBank/DDBJ databases">
        <title>Fibrella sp. HMF5036 genome sequencing and assembly.</title>
        <authorList>
            <person name="Kang H."/>
            <person name="Kim H."/>
            <person name="Bae S."/>
            <person name="Joh K."/>
        </authorList>
    </citation>
    <scope>NUCLEOTIDE SEQUENCE [LARGE SCALE GENOMIC DNA]</scope>
    <source>
        <strain evidence="2 3">HMF5036</strain>
    </source>
</reference>
<organism evidence="2 3">
    <name type="scientific">Fibrella aquatilis</name>
    <dbReference type="NCBI Taxonomy" id="2817059"/>
    <lineage>
        <taxon>Bacteria</taxon>
        <taxon>Pseudomonadati</taxon>
        <taxon>Bacteroidota</taxon>
        <taxon>Cytophagia</taxon>
        <taxon>Cytophagales</taxon>
        <taxon>Spirosomataceae</taxon>
        <taxon>Fibrella</taxon>
    </lineage>
</organism>
<evidence type="ECO:0000313" key="3">
    <source>
        <dbReference type="Proteomes" id="UP000664795"/>
    </source>
</evidence>
<gene>
    <name evidence="2" type="ORF">J2I48_21595</name>
</gene>
<accession>A0A939GC07</accession>
<feature type="signal peptide" evidence="1">
    <location>
        <begin position="1"/>
        <end position="22"/>
    </location>
</feature>
<protein>
    <submittedName>
        <fullName evidence="2">Uncharacterized protein</fullName>
    </submittedName>
</protein>
<keyword evidence="3" id="KW-1185">Reference proteome</keyword>